<keyword evidence="3" id="KW-1185">Reference proteome</keyword>
<dbReference type="Proteomes" id="UP000024635">
    <property type="component" value="Unassembled WGS sequence"/>
</dbReference>
<feature type="region of interest" description="Disordered" evidence="1">
    <location>
        <begin position="27"/>
        <end position="77"/>
    </location>
</feature>
<sequence>MLLHSIRVGLSRLALAGTTSSATSRILSSTASARAPSGESKQQQQQFDRYTRQSDSPLADQKKAFQIHNIAKMRDTQ</sequence>
<proteinExistence type="predicted"/>
<comment type="caution">
    <text evidence="2">The sequence shown here is derived from an EMBL/GenBank/DDBJ whole genome shotgun (WGS) entry which is preliminary data.</text>
</comment>
<dbReference type="EMBL" id="JARK01001378">
    <property type="protein sequence ID" value="EYC14011.1"/>
    <property type="molecule type" value="Genomic_DNA"/>
</dbReference>
<dbReference type="AlphaFoldDB" id="A0A016UGI5"/>
<evidence type="ECO:0000313" key="2">
    <source>
        <dbReference type="EMBL" id="EYC14011.1"/>
    </source>
</evidence>
<evidence type="ECO:0000256" key="1">
    <source>
        <dbReference type="SAM" id="MobiDB-lite"/>
    </source>
</evidence>
<dbReference type="OrthoDB" id="5843098at2759"/>
<evidence type="ECO:0000313" key="3">
    <source>
        <dbReference type="Proteomes" id="UP000024635"/>
    </source>
</evidence>
<accession>A0A016UGI5</accession>
<gene>
    <name evidence="2" type="primary">Acey_s0042.g660</name>
    <name evidence="2" type="ORF">Y032_0042g660</name>
</gene>
<organism evidence="2 3">
    <name type="scientific">Ancylostoma ceylanicum</name>
    <dbReference type="NCBI Taxonomy" id="53326"/>
    <lineage>
        <taxon>Eukaryota</taxon>
        <taxon>Metazoa</taxon>
        <taxon>Ecdysozoa</taxon>
        <taxon>Nematoda</taxon>
        <taxon>Chromadorea</taxon>
        <taxon>Rhabditida</taxon>
        <taxon>Rhabditina</taxon>
        <taxon>Rhabditomorpha</taxon>
        <taxon>Strongyloidea</taxon>
        <taxon>Ancylostomatidae</taxon>
        <taxon>Ancylostomatinae</taxon>
        <taxon>Ancylostoma</taxon>
    </lineage>
</organism>
<protein>
    <submittedName>
        <fullName evidence="2">Uncharacterized protein</fullName>
    </submittedName>
</protein>
<name>A0A016UGI5_9BILA</name>
<reference evidence="3" key="1">
    <citation type="journal article" date="2015" name="Nat. Genet.">
        <title>The genome and transcriptome of the zoonotic hookworm Ancylostoma ceylanicum identify infection-specific gene families.</title>
        <authorList>
            <person name="Schwarz E.M."/>
            <person name="Hu Y."/>
            <person name="Antoshechkin I."/>
            <person name="Miller M.M."/>
            <person name="Sternberg P.W."/>
            <person name="Aroian R.V."/>
        </authorList>
    </citation>
    <scope>NUCLEOTIDE SEQUENCE</scope>
    <source>
        <strain evidence="3">HY135</strain>
    </source>
</reference>